<dbReference type="Gene3D" id="4.10.400.10">
    <property type="entry name" value="Low-density Lipoprotein Receptor"/>
    <property type="match status" value="1"/>
</dbReference>
<dbReference type="SUPFAM" id="SSF90112">
    <property type="entry name" value="Neurotransmitter-gated ion-channel transmembrane pore"/>
    <property type="match status" value="1"/>
</dbReference>
<dbReference type="Gene3D" id="2.70.170.10">
    <property type="entry name" value="Neurotransmitter-gated ion-channel ligand-binding domain"/>
    <property type="match status" value="1"/>
</dbReference>
<dbReference type="CDD" id="cd00037">
    <property type="entry name" value="CLECT"/>
    <property type="match status" value="1"/>
</dbReference>
<name>A0A979FML9_HYAAZ</name>
<evidence type="ECO:0000256" key="8">
    <source>
        <dbReference type="ARBA" id="ARBA00023065"/>
    </source>
</evidence>
<dbReference type="OrthoDB" id="6364719at2759"/>
<organism evidence="15 16">
    <name type="scientific">Hyalella azteca</name>
    <name type="common">Amphipod</name>
    <dbReference type="NCBI Taxonomy" id="294128"/>
    <lineage>
        <taxon>Eukaryota</taxon>
        <taxon>Metazoa</taxon>
        <taxon>Ecdysozoa</taxon>
        <taxon>Arthropoda</taxon>
        <taxon>Crustacea</taxon>
        <taxon>Multicrustacea</taxon>
        <taxon>Malacostraca</taxon>
        <taxon>Eumalacostraca</taxon>
        <taxon>Peracarida</taxon>
        <taxon>Amphipoda</taxon>
        <taxon>Senticaudata</taxon>
        <taxon>Talitrida</taxon>
        <taxon>Talitroidea</taxon>
        <taxon>Hyalellidae</taxon>
        <taxon>Hyalella</taxon>
    </lineage>
</organism>
<evidence type="ECO:0000256" key="5">
    <source>
        <dbReference type="ARBA" id="ARBA00022692"/>
    </source>
</evidence>
<dbReference type="RefSeq" id="XP_047737967.1">
    <property type="nucleotide sequence ID" value="XM_047882011.1"/>
</dbReference>
<dbReference type="GO" id="GO:0005254">
    <property type="term" value="F:chloride channel activity"/>
    <property type="evidence" value="ECO:0007669"/>
    <property type="project" value="UniProtKB-ARBA"/>
</dbReference>
<dbReference type="InterPro" id="IPR002172">
    <property type="entry name" value="LDrepeatLR_classA_rpt"/>
</dbReference>
<dbReference type="Pfam" id="PF02931">
    <property type="entry name" value="Neur_chan_LBD"/>
    <property type="match status" value="1"/>
</dbReference>
<dbReference type="Gene3D" id="1.20.58.390">
    <property type="entry name" value="Neurotransmitter-gated ion-channel transmembrane domain"/>
    <property type="match status" value="1"/>
</dbReference>
<keyword evidence="3 13" id="KW-0813">Transport</keyword>
<dbReference type="InterPro" id="IPR006202">
    <property type="entry name" value="Neur_chan_lig-bd"/>
</dbReference>
<dbReference type="SUPFAM" id="SSF56436">
    <property type="entry name" value="C-type lectin-like"/>
    <property type="match status" value="1"/>
</dbReference>
<feature type="transmembrane region" description="Helical" evidence="13">
    <location>
        <begin position="551"/>
        <end position="569"/>
    </location>
</feature>
<dbReference type="PRINTS" id="PR00253">
    <property type="entry name" value="GABAARECEPTR"/>
</dbReference>
<dbReference type="CDD" id="cd00112">
    <property type="entry name" value="LDLa"/>
    <property type="match status" value="1"/>
</dbReference>
<dbReference type="InterPro" id="IPR016186">
    <property type="entry name" value="C-type_lectin-like/link_sf"/>
</dbReference>
<keyword evidence="6" id="KW-0732">Signal</keyword>
<dbReference type="GO" id="GO:0005886">
    <property type="term" value="C:plasma membrane"/>
    <property type="evidence" value="ECO:0007669"/>
    <property type="project" value="UniProtKB-SubCell"/>
</dbReference>
<evidence type="ECO:0000256" key="12">
    <source>
        <dbReference type="PROSITE-ProRule" id="PRU00124"/>
    </source>
</evidence>
<dbReference type="Pfam" id="PF00059">
    <property type="entry name" value="Lectin_C"/>
    <property type="match status" value="1"/>
</dbReference>
<dbReference type="InterPro" id="IPR036734">
    <property type="entry name" value="Neur_chan_lig-bd_sf"/>
</dbReference>
<dbReference type="AlphaFoldDB" id="A0A979FML9"/>
<evidence type="ECO:0000256" key="1">
    <source>
        <dbReference type="ARBA" id="ARBA00004141"/>
    </source>
</evidence>
<dbReference type="Gene3D" id="3.10.100.10">
    <property type="entry name" value="Mannose-Binding Protein A, subunit A"/>
    <property type="match status" value="1"/>
</dbReference>
<feature type="domain" description="C-type lectin" evidence="14">
    <location>
        <begin position="1"/>
        <end position="104"/>
    </location>
</feature>
<evidence type="ECO:0000256" key="10">
    <source>
        <dbReference type="ARBA" id="ARBA00023157"/>
    </source>
</evidence>
<evidence type="ECO:0000256" key="7">
    <source>
        <dbReference type="ARBA" id="ARBA00022989"/>
    </source>
</evidence>
<dbReference type="InterPro" id="IPR036055">
    <property type="entry name" value="LDL_receptor-like_sf"/>
</dbReference>
<dbReference type="Proteomes" id="UP000694843">
    <property type="component" value="Unplaced"/>
</dbReference>
<dbReference type="PANTHER" id="PTHR18945">
    <property type="entry name" value="NEUROTRANSMITTER GATED ION CHANNEL"/>
    <property type="match status" value="1"/>
</dbReference>
<dbReference type="Pfam" id="PF00057">
    <property type="entry name" value="Ldl_recept_a"/>
    <property type="match status" value="1"/>
</dbReference>
<keyword evidence="4" id="KW-1003">Cell membrane</keyword>
<comment type="subcellular location">
    <subcellularLocation>
        <location evidence="2">Cell membrane</location>
    </subcellularLocation>
    <subcellularLocation>
        <location evidence="1">Membrane</location>
        <topology evidence="1">Multi-pass membrane protein</topology>
    </subcellularLocation>
</comment>
<dbReference type="PRINTS" id="PR00252">
    <property type="entry name" value="NRIONCHANNEL"/>
</dbReference>
<dbReference type="InterPro" id="IPR006028">
    <property type="entry name" value="GABAA/Glycine_rcpt"/>
</dbReference>
<dbReference type="InterPro" id="IPR018000">
    <property type="entry name" value="Neurotransmitter_ion_chnl_CS"/>
</dbReference>
<evidence type="ECO:0000259" key="14">
    <source>
        <dbReference type="PROSITE" id="PS50041"/>
    </source>
</evidence>
<feature type="transmembrane region" description="Helical" evidence="13">
    <location>
        <begin position="521"/>
        <end position="539"/>
    </location>
</feature>
<dbReference type="GO" id="GO:0004888">
    <property type="term" value="F:transmembrane signaling receptor activity"/>
    <property type="evidence" value="ECO:0007669"/>
    <property type="project" value="InterPro"/>
</dbReference>
<reference evidence="16" key="1">
    <citation type="submission" date="2025-08" db="UniProtKB">
        <authorList>
            <consortium name="RefSeq"/>
        </authorList>
    </citation>
    <scope>IDENTIFICATION</scope>
    <source>
        <tissue evidence="16">Whole organism</tissue>
    </source>
</reference>
<dbReference type="SMART" id="SM00192">
    <property type="entry name" value="LDLa"/>
    <property type="match status" value="1"/>
</dbReference>
<evidence type="ECO:0000256" key="11">
    <source>
        <dbReference type="ARBA" id="ARBA00023303"/>
    </source>
</evidence>
<evidence type="ECO:0000256" key="3">
    <source>
        <dbReference type="ARBA" id="ARBA00022448"/>
    </source>
</evidence>
<evidence type="ECO:0000256" key="6">
    <source>
        <dbReference type="ARBA" id="ARBA00022729"/>
    </source>
</evidence>
<keyword evidence="5 13" id="KW-0812">Transmembrane</keyword>
<evidence type="ECO:0000313" key="15">
    <source>
        <dbReference type="Proteomes" id="UP000694843"/>
    </source>
</evidence>
<keyword evidence="8 13" id="KW-0406">Ion transport</keyword>
<dbReference type="GeneID" id="125178389"/>
<evidence type="ECO:0000256" key="13">
    <source>
        <dbReference type="RuleBase" id="RU000687"/>
    </source>
</evidence>
<gene>
    <name evidence="16" type="primary">LOC125178389</name>
</gene>
<evidence type="ECO:0000256" key="4">
    <source>
        <dbReference type="ARBA" id="ARBA00022475"/>
    </source>
</evidence>
<evidence type="ECO:0000256" key="9">
    <source>
        <dbReference type="ARBA" id="ARBA00023136"/>
    </source>
</evidence>
<dbReference type="Pfam" id="PF02932">
    <property type="entry name" value="Neur_chan_memb"/>
    <property type="match status" value="1"/>
</dbReference>
<dbReference type="InterPro" id="IPR038050">
    <property type="entry name" value="Neuro_actylchol_rec"/>
</dbReference>
<dbReference type="InterPro" id="IPR023415">
    <property type="entry name" value="LDLR_class-A_CS"/>
</dbReference>
<feature type="disulfide bond" evidence="12">
    <location>
        <begin position="232"/>
        <end position="247"/>
    </location>
</feature>
<keyword evidence="15" id="KW-1185">Reference proteome</keyword>
<dbReference type="GO" id="GO:0099095">
    <property type="term" value="F:ligand-gated monoatomic anion channel activity"/>
    <property type="evidence" value="ECO:0007669"/>
    <property type="project" value="UniProtKB-ARBA"/>
</dbReference>
<dbReference type="InterPro" id="IPR036719">
    <property type="entry name" value="Neuro-gated_channel_TM_sf"/>
</dbReference>
<evidence type="ECO:0000256" key="2">
    <source>
        <dbReference type="ARBA" id="ARBA00004236"/>
    </source>
</evidence>
<feature type="transmembrane region" description="Helical" evidence="13">
    <location>
        <begin position="486"/>
        <end position="509"/>
    </location>
</feature>
<comment type="caution">
    <text evidence="12 13">Lacks conserved residue(s) required for the propagation of feature annotation.</text>
</comment>
<dbReference type="KEGG" id="hazt:125178389"/>
<dbReference type="InterPro" id="IPR001304">
    <property type="entry name" value="C-type_lectin-like"/>
</dbReference>
<dbReference type="InterPro" id="IPR006201">
    <property type="entry name" value="Neur_channel"/>
</dbReference>
<keyword evidence="11 13" id="KW-0407">Ion channel</keyword>
<dbReference type="SUPFAM" id="SSF63712">
    <property type="entry name" value="Nicotinic receptor ligand binding domain-like"/>
    <property type="match status" value="1"/>
</dbReference>
<feature type="disulfide bond" evidence="12">
    <location>
        <begin position="220"/>
        <end position="238"/>
    </location>
</feature>
<proteinExistence type="inferred from homology"/>
<keyword evidence="10 12" id="KW-1015">Disulfide bond</keyword>
<keyword evidence="7 13" id="KW-1133">Transmembrane helix</keyword>
<dbReference type="InterPro" id="IPR006029">
    <property type="entry name" value="Neurotrans-gated_channel_TM"/>
</dbReference>
<keyword evidence="9 13" id="KW-0472">Membrane</keyword>
<dbReference type="PROSITE" id="PS50041">
    <property type="entry name" value="C_TYPE_LECTIN_2"/>
    <property type="match status" value="1"/>
</dbReference>
<dbReference type="PROSITE" id="PS50068">
    <property type="entry name" value="LDLRA_2"/>
    <property type="match status" value="1"/>
</dbReference>
<dbReference type="PROSITE" id="PS01209">
    <property type="entry name" value="LDLRA_1"/>
    <property type="match status" value="1"/>
</dbReference>
<comment type="similarity">
    <text evidence="13">Belongs to the ligand-gated ion channel (TC 1.A.9) family.</text>
</comment>
<protein>
    <submittedName>
        <fullName evidence="16">Uncharacterized protein LOC125178389</fullName>
    </submittedName>
</protein>
<dbReference type="PROSITE" id="PS00236">
    <property type="entry name" value="NEUROTR_ION_CHANNEL"/>
    <property type="match status" value="1"/>
</dbReference>
<accession>A0A979FML9</accession>
<sequence>MNFVESAYVCEGLGGTLLTPTSHDHAKRMVESTMRSSNCTTFWTGVWDFIEEGSWINHQNGSAMKNVPWAPDEPNGMHFENCGALDAQGVADDDCQAKRCGFCQAKVGRPWSLRGSCQSSPHDQRFLLGSMTGSSSGSSSPALWEFVGYGDFIINWDGKSETWRWVKTTTGHVQATLRFSKFQLPIGRQEWEISVEMCGQKAGTRQLSLSSCEDGVQFSCSDATCVPLEVRCDHKFDCRDHSDEEQCDKLRLTHDYQVINGFRDRSDEEQCDKLHLTHDYQTSVAPRDSNGKLRVEALIKLETLSINTRAMLLDTTFNLTLTWYDSRVTFFNLKHDRSLNTLPTNGTLWGPDVAFVNTLNHAGTISDDRTNMFVHREKKSLNYHPSFAGEVEVFEGSSNPITSHRQYQASFTCDLDLSLYPFDHQNCFLLMKLRGSTFTYFENSTSTVVYNGSALLLEYGVGQVDLAVGDDQTTIKILVPLSRRHGYAFINIYLPSLTMLLIGILTLFFRCRFFDSRVMTSLTTLLVMATLFSQVAATLPNTSYFKMVDIWLLFCIFSTFLVIVFHVLVDRTQQAKEDGIVLEPKISCNSKKVEACVFWQVCGTFASQVRPSVLVKLACELDVGEANVKSIMT</sequence>
<evidence type="ECO:0000313" key="16">
    <source>
        <dbReference type="RefSeq" id="XP_047737967.1"/>
    </source>
</evidence>
<dbReference type="SUPFAM" id="SSF57424">
    <property type="entry name" value="LDL receptor-like module"/>
    <property type="match status" value="1"/>
</dbReference>
<dbReference type="GO" id="GO:0005230">
    <property type="term" value="F:extracellular ligand-gated monoatomic ion channel activity"/>
    <property type="evidence" value="ECO:0007669"/>
    <property type="project" value="InterPro"/>
</dbReference>
<dbReference type="InterPro" id="IPR016187">
    <property type="entry name" value="CTDL_fold"/>
</dbReference>